<protein>
    <recommendedName>
        <fullName evidence="3 8">Elongation factor Ts</fullName>
        <shortName evidence="8">EF-Ts</shortName>
    </recommendedName>
</protein>
<evidence type="ECO:0000256" key="8">
    <source>
        <dbReference type="HAMAP-Rule" id="MF_00050"/>
    </source>
</evidence>
<evidence type="ECO:0000313" key="12">
    <source>
        <dbReference type="EMBL" id="PKZ29399.1"/>
    </source>
</evidence>
<dbReference type="RefSeq" id="WP_101636986.1">
    <property type="nucleotide sequence ID" value="NZ_PKHU01000003.1"/>
</dbReference>
<comment type="subcellular location">
    <subcellularLocation>
        <location evidence="1 8 10">Cytoplasm</location>
    </subcellularLocation>
</comment>
<sequence length="349" mass="38812">MAITAAMVKELRETTGAGMMDCKKVLVETNGDMEKAVAILREKGLAKAAKKADRLASEGLAGLIINDSFTKASSIEVNSETDFVAKNDKFIALVDDTLKLIQNDNIKDLDELNKATINGENFEEYLKSQIATIGENLVVRRFATISGEAINGYVHSNGKIAVAIAAKCGNADKEKVVEFLKNLAMHAAAMKPKVISYKELDPKFVEDELIALKGEFEKENEELVRLGKTLHHIPEYGSRLQIDEEAIKKAENEIKEELKKEGKPEKIWDKIIPGKLDRFFADNTVIDQRCTLLGQFYVMDDKKTVEQVIEEKSKELGDKIEITSYVRIEVGEGLEKKVDDFAAEVAAQL</sequence>
<evidence type="ECO:0000256" key="7">
    <source>
        <dbReference type="ARBA" id="ARBA00025453"/>
    </source>
</evidence>
<dbReference type="FunFam" id="1.10.286.20:FF:000004">
    <property type="entry name" value="Elongation factor Ts"/>
    <property type="match status" value="1"/>
</dbReference>
<keyword evidence="6 8" id="KW-0648">Protein biosynthesis</keyword>
<dbReference type="InterPro" id="IPR014039">
    <property type="entry name" value="Transl_elong_EFTs/EF1B_dimer"/>
</dbReference>
<dbReference type="SUPFAM" id="SSF54713">
    <property type="entry name" value="Elongation factor Ts (EF-Ts), dimerisation domain"/>
    <property type="match status" value="2"/>
</dbReference>
<evidence type="ECO:0000256" key="6">
    <source>
        <dbReference type="ARBA" id="ARBA00022917"/>
    </source>
</evidence>
<dbReference type="Gene3D" id="3.30.479.20">
    <property type="entry name" value="Elongation factor Ts, dimerisation domain"/>
    <property type="match status" value="2"/>
</dbReference>
<dbReference type="GO" id="GO:0003746">
    <property type="term" value="F:translation elongation factor activity"/>
    <property type="evidence" value="ECO:0007669"/>
    <property type="project" value="UniProtKB-UniRule"/>
</dbReference>
<dbReference type="Pfam" id="PF00889">
    <property type="entry name" value="EF_TS"/>
    <property type="match status" value="2"/>
</dbReference>
<dbReference type="AlphaFoldDB" id="A0A2I1NAK9"/>
<dbReference type="Proteomes" id="UP000234639">
    <property type="component" value="Unassembled WGS sequence"/>
</dbReference>
<evidence type="ECO:0000256" key="3">
    <source>
        <dbReference type="ARBA" id="ARBA00016956"/>
    </source>
</evidence>
<evidence type="ECO:0000256" key="5">
    <source>
        <dbReference type="ARBA" id="ARBA00022768"/>
    </source>
</evidence>
<dbReference type="InterPro" id="IPR001816">
    <property type="entry name" value="Transl_elong_EFTs/EF1B"/>
</dbReference>
<dbReference type="CDD" id="cd14275">
    <property type="entry name" value="UBA_EF-Ts"/>
    <property type="match status" value="1"/>
</dbReference>
<dbReference type="Gene3D" id="1.10.8.10">
    <property type="entry name" value="DNA helicase RuvA subunit, C-terminal domain"/>
    <property type="match status" value="1"/>
</dbReference>
<dbReference type="PROSITE" id="PS01126">
    <property type="entry name" value="EF_TS_1"/>
    <property type="match status" value="1"/>
</dbReference>
<reference evidence="12 13" key="1">
    <citation type="submission" date="2017-12" db="EMBL/GenBank/DDBJ databases">
        <title>Phylogenetic diversity of female urinary microbiome.</title>
        <authorList>
            <person name="Thomas-White K."/>
            <person name="Wolfe A.J."/>
        </authorList>
    </citation>
    <scope>NUCLEOTIDE SEQUENCE [LARGE SCALE GENOMIC DNA]</scope>
    <source>
        <strain evidence="12 13">UMB0112</strain>
    </source>
</reference>
<evidence type="ECO:0000256" key="2">
    <source>
        <dbReference type="ARBA" id="ARBA00005532"/>
    </source>
</evidence>
<dbReference type="PROSITE" id="PS01127">
    <property type="entry name" value="EF_TS_2"/>
    <property type="match status" value="1"/>
</dbReference>
<dbReference type="PANTHER" id="PTHR11741">
    <property type="entry name" value="ELONGATION FACTOR TS"/>
    <property type="match status" value="1"/>
</dbReference>
<comment type="similarity">
    <text evidence="2 8 9">Belongs to the EF-Ts family.</text>
</comment>
<accession>A0A2I1NAK9</accession>
<evidence type="ECO:0000256" key="1">
    <source>
        <dbReference type="ARBA" id="ARBA00004496"/>
    </source>
</evidence>
<keyword evidence="5 8" id="KW-0251">Elongation factor</keyword>
<dbReference type="GO" id="GO:0005737">
    <property type="term" value="C:cytoplasm"/>
    <property type="evidence" value="ECO:0007669"/>
    <property type="project" value="UniProtKB-SubCell"/>
</dbReference>
<dbReference type="HAMAP" id="MF_00050">
    <property type="entry name" value="EF_Ts"/>
    <property type="match status" value="1"/>
</dbReference>
<dbReference type="InterPro" id="IPR018101">
    <property type="entry name" value="Transl_elong_Ts_CS"/>
</dbReference>
<evidence type="ECO:0000256" key="9">
    <source>
        <dbReference type="RuleBase" id="RU000642"/>
    </source>
</evidence>
<dbReference type="Gene3D" id="1.10.286.20">
    <property type="match status" value="1"/>
</dbReference>
<dbReference type="EMBL" id="PKHU01000003">
    <property type="protein sequence ID" value="PKZ29399.1"/>
    <property type="molecule type" value="Genomic_DNA"/>
</dbReference>
<keyword evidence="4 8" id="KW-0963">Cytoplasm</keyword>
<feature type="domain" description="Translation elongation factor EFTs/EF1B dimerisation" evidence="11">
    <location>
        <begin position="74"/>
        <end position="219"/>
    </location>
</feature>
<evidence type="ECO:0000256" key="10">
    <source>
        <dbReference type="RuleBase" id="RU000643"/>
    </source>
</evidence>
<evidence type="ECO:0000259" key="11">
    <source>
        <dbReference type="Pfam" id="PF00889"/>
    </source>
</evidence>
<dbReference type="InterPro" id="IPR009060">
    <property type="entry name" value="UBA-like_sf"/>
</dbReference>
<comment type="caution">
    <text evidence="12">The sequence shown here is derived from an EMBL/GenBank/DDBJ whole genome shotgun (WGS) entry which is preliminary data.</text>
</comment>
<dbReference type="FunFam" id="1.10.8.10:FF:000001">
    <property type="entry name" value="Elongation factor Ts"/>
    <property type="match status" value="1"/>
</dbReference>
<organism evidence="12 13">
    <name type="scientific">Campylobacter ureolyticus</name>
    <dbReference type="NCBI Taxonomy" id="827"/>
    <lineage>
        <taxon>Bacteria</taxon>
        <taxon>Pseudomonadati</taxon>
        <taxon>Campylobacterota</taxon>
        <taxon>Epsilonproteobacteria</taxon>
        <taxon>Campylobacterales</taxon>
        <taxon>Campylobacteraceae</taxon>
        <taxon>Campylobacter</taxon>
    </lineage>
</organism>
<name>A0A2I1NAK9_9BACT</name>
<dbReference type="PANTHER" id="PTHR11741:SF0">
    <property type="entry name" value="ELONGATION FACTOR TS, MITOCHONDRIAL"/>
    <property type="match status" value="1"/>
</dbReference>
<evidence type="ECO:0000313" key="13">
    <source>
        <dbReference type="Proteomes" id="UP000234639"/>
    </source>
</evidence>
<evidence type="ECO:0000256" key="4">
    <source>
        <dbReference type="ARBA" id="ARBA00022490"/>
    </source>
</evidence>
<dbReference type="NCBIfam" id="TIGR00116">
    <property type="entry name" value="tsf"/>
    <property type="match status" value="1"/>
</dbReference>
<comment type="function">
    <text evidence="7 8 9">Associates with the EF-Tu.GDP complex and induces the exchange of GDP to GTP. It remains bound to the aminoacyl-tRNA.EF-Tu.GTP complex up to the GTP hydrolysis stage on the ribosome.</text>
</comment>
<gene>
    <name evidence="8" type="primary">tsf</name>
    <name evidence="12" type="ORF">CYJ41_03320</name>
</gene>
<feature type="region of interest" description="Involved in Mg(2+) ion dislocation from EF-Tu" evidence="8">
    <location>
        <begin position="81"/>
        <end position="84"/>
    </location>
</feature>
<feature type="domain" description="Translation elongation factor EFTs/EF1B dimerisation" evidence="11">
    <location>
        <begin position="234"/>
        <end position="332"/>
    </location>
</feature>
<dbReference type="InterPro" id="IPR036402">
    <property type="entry name" value="EF-Ts_dimer_sf"/>
</dbReference>
<proteinExistence type="inferred from homology"/>
<dbReference type="SUPFAM" id="SSF46934">
    <property type="entry name" value="UBA-like"/>
    <property type="match status" value="1"/>
</dbReference>